<protein>
    <recommendedName>
        <fullName evidence="3">Mor transcription activator domain-containing protein</fullName>
    </recommendedName>
</protein>
<dbReference type="EMBL" id="VVIQ01000003">
    <property type="protein sequence ID" value="MUL27571.1"/>
    <property type="molecule type" value="Genomic_DNA"/>
</dbReference>
<evidence type="ECO:0000313" key="1">
    <source>
        <dbReference type="EMBL" id="MUL27571.1"/>
    </source>
</evidence>
<reference evidence="1 2" key="1">
    <citation type="submission" date="2019-09" db="EMBL/GenBank/DDBJ databases">
        <title>Prevotella A2879 sp. nov., isolated from an abscess of a patient.</title>
        <authorList>
            <person name="Buhl M."/>
            <person name="Oberhettinger P."/>
        </authorList>
    </citation>
    <scope>NUCLEOTIDE SEQUENCE [LARGE SCALE GENOMIC DNA]</scope>
    <source>
        <strain evidence="1 2">A2879</strain>
    </source>
</reference>
<evidence type="ECO:0008006" key="3">
    <source>
        <dbReference type="Google" id="ProtNLM"/>
    </source>
</evidence>
<dbReference type="RefSeq" id="WP_155715644.1">
    <property type="nucleotide sequence ID" value="NZ_VVIQ01000003.1"/>
</dbReference>
<dbReference type="GeneID" id="66711616"/>
<comment type="caution">
    <text evidence="1">The sequence shown here is derived from an EMBL/GenBank/DDBJ whole genome shotgun (WGS) entry which is preliminary data.</text>
</comment>
<name>A0A7C9HLZ8_9BACT</name>
<keyword evidence="2" id="KW-1185">Reference proteome</keyword>
<dbReference type="Proteomes" id="UP000482295">
    <property type="component" value="Unassembled WGS sequence"/>
</dbReference>
<evidence type="ECO:0000313" key="2">
    <source>
        <dbReference type="Proteomes" id="UP000482295"/>
    </source>
</evidence>
<sequence length="80" mass="9399">MKIIEVLKFNRELIKKLKTAGIRLEDEAYVDLYTDYMALIEHGEKVSYIVAHLSDKYAVSERKVYDLIRRFQSDCKTLAV</sequence>
<proteinExistence type="predicted"/>
<dbReference type="AlphaFoldDB" id="A0A7C9HLZ8"/>
<gene>
    <name evidence="1" type="ORF">F0475_04460</name>
</gene>
<organism evidence="1 2">
    <name type="scientific">Prevotella vespertina</name>
    <dbReference type="NCBI Taxonomy" id="2608404"/>
    <lineage>
        <taxon>Bacteria</taxon>
        <taxon>Pseudomonadati</taxon>
        <taxon>Bacteroidota</taxon>
        <taxon>Bacteroidia</taxon>
        <taxon>Bacteroidales</taxon>
        <taxon>Prevotellaceae</taxon>
        <taxon>Prevotella</taxon>
    </lineage>
</organism>
<accession>A0A7C9HLZ8</accession>